<dbReference type="Pfam" id="PF14534">
    <property type="entry name" value="DUF4440"/>
    <property type="match status" value="1"/>
</dbReference>
<organism evidence="3 4">
    <name type="scientific">Duganella phyllosphaerae</name>
    <dbReference type="NCBI Taxonomy" id="762836"/>
    <lineage>
        <taxon>Bacteria</taxon>
        <taxon>Pseudomonadati</taxon>
        <taxon>Pseudomonadota</taxon>
        <taxon>Betaproteobacteria</taxon>
        <taxon>Burkholderiales</taxon>
        <taxon>Oxalobacteraceae</taxon>
        <taxon>Telluria group</taxon>
        <taxon>Duganella</taxon>
    </lineage>
</organism>
<keyword evidence="4" id="KW-1185">Reference proteome</keyword>
<dbReference type="OrthoDB" id="6402290at2"/>
<evidence type="ECO:0000256" key="1">
    <source>
        <dbReference type="SAM" id="SignalP"/>
    </source>
</evidence>
<comment type="caution">
    <text evidence="3">The sequence shown here is derived from an EMBL/GenBank/DDBJ whole genome shotgun (WGS) entry which is preliminary data.</text>
</comment>
<gene>
    <name evidence="3" type="ORF">DUPY_38520</name>
</gene>
<dbReference type="AlphaFoldDB" id="A0A1E7WEZ9"/>
<dbReference type="InterPro" id="IPR027843">
    <property type="entry name" value="DUF4440"/>
</dbReference>
<dbReference type="RefSeq" id="WP_084640803.1">
    <property type="nucleotide sequence ID" value="NZ_LROM01000106.1"/>
</dbReference>
<evidence type="ECO:0000259" key="2">
    <source>
        <dbReference type="Pfam" id="PF14534"/>
    </source>
</evidence>
<dbReference type="Proteomes" id="UP000175989">
    <property type="component" value="Unassembled WGS sequence"/>
</dbReference>
<feature type="chain" id="PRO_5009206911" description="DUF4440 domain-containing protein" evidence="1">
    <location>
        <begin position="26"/>
        <end position="152"/>
    </location>
</feature>
<reference evidence="4" key="1">
    <citation type="journal article" date="2016" name="Front. Microbiol.">
        <title>Molecular Keys to the Janthinobacterium and Duganella spp. Interaction with the Plant Pathogen Fusarium graminearum.</title>
        <authorList>
            <person name="Haack F.S."/>
            <person name="Poehlein A."/>
            <person name="Kroger C."/>
            <person name="Voigt C.A."/>
            <person name="Piepenbring M."/>
            <person name="Bode H.B."/>
            <person name="Daniel R."/>
            <person name="Schafer W."/>
            <person name="Streit W.R."/>
        </authorList>
    </citation>
    <scope>NUCLEOTIDE SEQUENCE [LARGE SCALE GENOMIC DNA]</scope>
    <source>
        <strain evidence="4">T54</strain>
    </source>
</reference>
<evidence type="ECO:0000313" key="3">
    <source>
        <dbReference type="EMBL" id="OEZ96764.1"/>
    </source>
</evidence>
<feature type="domain" description="DUF4440" evidence="2">
    <location>
        <begin position="33"/>
        <end position="139"/>
    </location>
</feature>
<proteinExistence type="predicted"/>
<name>A0A1E7WEZ9_9BURK</name>
<dbReference type="EMBL" id="LROM01000106">
    <property type="protein sequence ID" value="OEZ96764.1"/>
    <property type="molecule type" value="Genomic_DNA"/>
</dbReference>
<keyword evidence="1" id="KW-0732">Signal</keyword>
<feature type="signal peptide" evidence="1">
    <location>
        <begin position="1"/>
        <end position="25"/>
    </location>
</feature>
<protein>
    <recommendedName>
        <fullName evidence="2">DUF4440 domain-containing protein</fullName>
    </recommendedName>
</protein>
<accession>A0A1E7WEZ9</accession>
<dbReference type="SUPFAM" id="SSF54427">
    <property type="entry name" value="NTF2-like"/>
    <property type="match status" value="1"/>
</dbReference>
<sequence>MTLNFPAALAGAALGIMMLTGSAHAATTDAELVSLVERHAQAQGAFDQATLRATTAENYVEISPVGEVDSREKMLSFYAPELKRPAPQVQVDEPAVRIMGDTALVSARLSYTMNQDGATRKFAMRGGYVARLVGQQWLLVSAQYTGIRPSKP</sequence>
<dbReference type="Gene3D" id="3.10.450.50">
    <property type="match status" value="1"/>
</dbReference>
<dbReference type="InterPro" id="IPR032710">
    <property type="entry name" value="NTF2-like_dom_sf"/>
</dbReference>
<evidence type="ECO:0000313" key="4">
    <source>
        <dbReference type="Proteomes" id="UP000175989"/>
    </source>
</evidence>